<keyword evidence="4" id="KW-1185">Reference proteome</keyword>
<feature type="transmembrane region" description="Helical" evidence="2">
    <location>
        <begin position="358"/>
        <end position="382"/>
    </location>
</feature>
<evidence type="ECO:0000256" key="2">
    <source>
        <dbReference type="SAM" id="Phobius"/>
    </source>
</evidence>
<evidence type="ECO:0008006" key="5">
    <source>
        <dbReference type="Google" id="ProtNLM"/>
    </source>
</evidence>
<feature type="transmembrane region" description="Helical" evidence="2">
    <location>
        <begin position="296"/>
        <end position="322"/>
    </location>
</feature>
<proteinExistence type="predicted"/>
<dbReference type="AlphaFoldDB" id="A0AAX4K2J7"/>
<dbReference type="GeneID" id="91097422"/>
<dbReference type="RefSeq" id="XP_066078568.1">
    <property type="nucleotide sequence ID" value="XM_066222471.1"/>
</dbReference>
<dbReference type="Proteomes" id="UP001355207">
    <property type="component" value="Chromosome 9"/>
</dbReference>
<feature type="compositionally biased region" description="Low complexity" evidence="1">
    <location>
        <begin position="24"/>
        <end position="37"/>
    </location>
</feature>
<dbReference type="EMBL" id="CP144106">
    <property type="protein sequence ID" value="WWC91806.1"/>
    <property type="molecule type" value="Genomic_DNA"/>
</dbReference>
<keyword evidence="2" id="KW-0812">Transmembrane</keyword>
<feature type="compositionally biased region" description="Low complexity" evidence="1">
    <location>
        <begin position="55"/>
        <end position="74"/>
    </location>
</feature>
<name>A0AAX4K2J7_9TREE</name>
<accession>A0AAX4K2J7</accession>
<sequence length="489" mass="55087">MGDNQDDGDQPIHTHNQSHDHSSTTDTSNSAAPSSTTKQNGIGDITVTSPSTTIQNLQLPPLLPNSKSNSKSSLHSFRSTSDLTDYGDEGSTLVDHASKVIDFSSSPIGSPMSNISAYKAEDPITEGRDDRFYGPKSEDQIGKFDMETRDGIDKTQKQSEYDIEEAEEEEGRGENDNRIYFNKIPKTPKTPKQFIQDHIRAAKIPLTSTSSKFNISIPTHIDLPTPIMPIIHLLLLASHLVLSALIPYLLVKHFIQPLVLWIITLVTVILQCIYLLPEIVLELIGLIRCRPVESAWLQSGLHLVIMILSLVPHAATLMLLVVADQVPKCPSSFIYKPLDVPNFENHLRWSACHILPKVSLISMINLVILMFEIISTISIIGIDYRLQKKEEDYQSNLIQERNDMNYDHSTTNKKIAARNRKYWWKIKSSTNNTNDDDDDDDDDGEVGSQIKHKQRISRRRWTTGTGKLLWDIEGYVNRKRARNAEAKAV</sequence>
<reference evidence="3 4" key="1">
    <citation type="submission" date="2024-01" db="EMBL/GenBank/DDBJ databases">
        <title>Comparative genomics of Cryptococcus and Kwoniella reveals pathogenesis evolution and contrasting modes of karyotype evolution via chromosome fusion or intercentromeric recombination.</title>
        <authorList>
            <person name="Coelho M.A."/>
            <person name="David-Palma M."/>
            <person name="Shea T."/>
            <person name="Bowers K."/>
            <person name="McGinley-Smith S."/>
            <person name="Mohammad A.W."/>
            <person name="Gnirke A."/>
            <person name="Yurkov A.M."/>
            <person name="Nowrousian M."/>
            <person name="Sun S."/>
            <person name="Cuomo C.A."/>
            <person name="Heitman J."/>
        </authorList>
    </citation>
    <scope>NUCLEOTIDE SEQUENCE [LARGE SCALE GENOMIC DNA]</scope>
    <source>
        <strain evidence="3 4">CBS 6074</strain>
    </source>
</reference>
<feature type="region of interest" description="Disordered" evidence="1">
    <location>
        <begin position="432"/>
        <end position="457"/>
    </location>
</feature>
<evidence type="ECO:0000313" key="4">
    <source>
        <dbReference type="Proteomes" id="UP001355207"/>
    </source>
</evidence>
<evidence type="ECO:0000256" key="1">
    <source>
        <dbReference type="SAM" id="MobiDB-lite"/>
    </source>
</evidence>
<feature type="region of interest" description="Disordered" evidence="1">
    <location>
        <begin position="1"/>
        <end position="88"/>
    </location>
</feature>
<keyword evidence="2" id="KW-0472">Membrane</keyword>
<evidence type="ECO:0000313" key="3">
    <source>
        <dbReference type="EMBL" id="WWC91806.1"/>
    </source>
</evidence>
<protein>
    <recommendedName>
        <fullName evidence="5">Transmembrane protein</fullName>
    </recommendedName>
</protein>
<organism evidence="3 4">
    <name type="scientific">Kwoniella dendrophila CBS 6074</name>
    <dbReference type="NCBI Taxonomy" id="1295534"/>
    <lineage>
        <taxon>Eukaryota</taxon>
        <taxon>Fungi</taxon>
        <taxon>Dikarya</taxon>
        <taxon>Basidiomycota</taxon>
        <taxon>Agaricomycotina</taxon>
        <taxon>Tremellomycetes</taxon>
        <taxon>Tremellales</taxon>
        <taxon>Cryptococcaceae</taxon>
        <taxon>Kwoniella</taxon>
    </lineage>
</organism>
<feature type="compositionally biased region" description="Acidic residues" evidence="1">
    <location>
        <begin position="434"/>
        <end position="445"/>
    </location>
</feature>
<feature type="transmembrane region" description="Helical" evidence="2">
    <location>
        <begin position="230"/>
        <end position="251"/>
    </location>
</feature>
<keyword evidence="2" id="KW-1133">Transmembrane helix</keyword>
<feature type="transmembrane region" description="Helical" evidence="2">
    <location>
        <begin position="258"/>
        <end position="276"/>
    </location>
</feature>
<feature type="compositionally biased region" description="Acidic residues" evidence="1">
    <location>
        <begin position="161"/>
        <end position="171"/>
    </location>
</feature>
<feature type="compositionally biased region" description="Polar residues" evidence="1">
    <location>
        <begin position="103"/>
        <end position="116"/>
    </location>
</feature>
<feature type="region of interest" description="Disordered" evidence="1">
    <location>
        <begin position="103"/>
        <end position="182"/>
    </location>
</feature>
<feature type="compositionally biased region" description="Basic and acidic residues" evidence="1">
    <location>
        <begin position="119"/>
        <end position="160"/>
    </location>
</feature>
<gene>
    <name evidence="3" type="ORF">L201_006753</name>
</gene>